<proteinExistence type="inferred from homology"/>
<feature type="domain" description="Nudix hydrolase" evidence="17">
    <location>
        <begin position="18"/>
        <end position="159"/>
    </location>
</feature>
<comment type="catalytic activity">
    <reaction evidence="16">
        <text>dIDP + H2O = dIMP + phosphate + H(+)</text>
        <dbReference type="Rhea" id="RHEA:35211"/>
        <dbReference type="ChEBI" id="CHEBI:15377"/>
        <dbReference type="ChEBI" id="CHEBI:15378"/>
        <dbReference type="ChEBI" id="CHEBI:43474"/>
        <dbReference type="ChEBI" id="CHEBI:61194"/>
        <dbReference type="ChEBI" id="CHEBI:62286"/>
        <dbReference type="EC" id="3.6.1.64"/>
    </reaction>
    <physiologicalReaction direction="left-to-right" evidence="16">
        <dbReference type="Rhea" id="RHEA:35212"/>
    </physiologicalReaction>
</comment>
<accession>A0A8D1DZ14</accession>
<dbReference type="Ensembl" id="ENSSSCT00060107259.1">
    <property type="protein sequence ID" value="ENSSSCP00060047554.1"/>
    <property type="gene ID" value="ENSSSCG00060077804.1"/>
</dbReference>
<protein>
    <recommendedName>
        <fullName evidence="9">U8 snoRNA-decapping enzyme</fullName>
        <ecNumber evidence="8">3.6.1.64</ecNumber>
    </recommendedName>
    <alternativeName>
        <fullName evidence="12">IDP phosphatase</fullName>
    </alternativeName>
    <alternativeName>
        <fullName evidence="10">Inosine diphosphate phosphatase</fullName>
    </alternativeName>
    <alternativeName>
        <fullName evidence="11">Nucleoside diphosphate-linked moiety X motif 16</fullName>
    </alternativeName>
    <alternativeName>
        <fullName evidence="13">m7GpppN-mRNA hydrolase</fullName>
    </alternativeName>
</protein>
<evidence type="ECO:0000256" key="10">
    <source>
        <dbReference type="ARBA" id="ARBA00041450"/>
    </source>
</evidence>
<evidence type="ECO:0000256" key="14">
    <source>
        <dbReference type="ARBA" id="ARBA00047661"/>
    </source>
</evidence>
<dbReference type="Gene3D" id="3.90.79.10">
    <property type="entry name" value="Nucleoside Triphosphate Pyrophosphohydrolase"/>
    <property type="match status" value="1"/>
</dbReference>
<evidence type="ECO:0000256" key="6">
    <source>
        <dbReference type="ARBA" id="ARBA00023242"/>
    </source>
</evidence>
<evidence type="ECO:0000256" key="11">
    <source>
        <dbReference type="ARBA" id="ARBA00041656"/>
    </source>
</evidence>
<comment type="cofactor">
    <cofactor evidence="1">
        <name>Co(2+)</name>
        <dbReference type="ChEBI" id="CHEBI:48828"/>
    </cofactor>
</comment>
<dbReference type="InterPro" id="IPR054754">
    <property type="entry name" value="NudT16"/>
</dbReference>
<dbReference type="InterPro" id="IPR015797">
    <property type="entry name" value="NUDIX_hydrolase-like_dom_sf"/>
</dbReference>
<evidence type="ECO:0000256" key="15">
    <source>
        <dbReference type="ARBA" id="ARBA00047875"/>
    </source>
</evidence>
<comment type="subcellular location">
    <subcellularLocation>
        <location evidence="2">Nucleus</location>
        <location evidence="2">Nucleolus</location>
    </subcellularLocation>
    <subcellularLocation>
        <location evidence="3">Nucleus</location>
        <location evidence="3">Nucleoplasm</location>
    </subcellularLocation>
</comment>
<evidence type="ECO:0000256" key="7">
    <source>
        <dbReference type="ARBA" id="ARBA00038173"/>
    </source>
</evidence>
<reference evidence="18" key="1">
    <citation type="submission" date="2025-05" db="UniProtKB">
        <authorList>
            <consortium name="Ensembl"/>
        </authorList>
    </citation>
    <scope>IDENTIFICATION</scope>
</reference>
<dbReference type="FunFam" id="3.90.79.10:FF:000044">
    <property type="entry name" value="protein syndesmos isoform X1"/>
    <property type="match status" value="1"/>
</dbReference>
<keyword evidence="4" id="KW-0694">RNA-binding</keyword>
<comment type="similarity">
    <text evidence="7">Belongs to the Nudix hydrolase family. NUDT16 subfamily.</text>
</comment>
<comment type="catalytic activity">
    <reaction evidence="15">
        <text>IDP + H2O = IMP + phosphate + H(+)</text>
        <dbReference type="Rhea" id="RHEA:35207"/>
        <dbReference type="ChEBI" id="CHEBI:15377"/>
        <dbReference type="ChEBI" id="CHEBI:15378"/>
        <dbReference type="ChEBI" id="CHEBI:43474"/>
        <dbReference type="ChEBI" id="CHEBI:58053"/>
        <dbReference type="ChEBI" id="CHEBI:58280"/>
        <dbReference type="EC" id="3.6.1.64"/>
    </reaction>
    <physiologicalReaction direction="left-to-right" evidence="15">
        <dbReference type="Rhea" id="RHEA:35208"/>
    </physiologicalReaction>
</comment>
<sequence>MAGMRRLELAEALQLGPGWRHACHALLYAPDPGLLFGRIPLRYAVLMQMRFDGRLGFPGGFVDLRDHSLEDGLNRELDEELGEAAAAFRVERADYRSSHAGSRPRVVVHFYTKCLTLEQLTAVERGAPRARDHGLEVWPAWDSTPRPPRPQRPVPKFLSVAVAWVTSCSQPGLPAKTLFSPRFTGLYSCLSRTHPSKSLFCFPLIMTGIAP</sequence>
<evidence type="ECO:0000256" key="16">
    <source>
        <dbReference type="ARBA" id="ARBA00048945"/>
    </source>
</evidence>
<evidence type="ECO:0000256" key="9">
    <source>
        <dbReference type="ARBA" id="ARBA00039871"/>
    </source>
</evidence>
<dbReference type="GO" id="GO:0009117">
    <property type="term" value="P:nucleotide metabolic process"/>
    <property type="evidence" value="ECO:0007669"/>
    <property type="project" value="UniProtKB-KW"/>
</dbReference>
<evidence type="ECO:0000256" key="4">
    <source>
        <dbReference type="ARBA" id="ARBA00022884"/>
    </source>
</evidence>
<dbReference type="PANTHER" id="PTHR31699:SF5">
    <property type="entry name" value="U8 SNORNA-DECAPPING ENZYME"/>
    <property type="match status" value="1"/>
</dbReference>
<evidence type="ECO:0000256" key="8">
    <source>
        <dbReference type="ARBA" id="ARBA00038899"/>
    </source>
</evidence>
<dbReference type="InterPro" id="IPR000086">
    <property type="entry name" value="NUDIX_hydrolase_dom"/>
</dbReference>
<dbReference type="EC" id="3.6.1.64" evidence="8"/>
<dbReference type="PANTHER" id="PTHR31699">
    <property type="entry name" value="NUDIX T16 FAMILY MEMBER"/>
    <property type="match status" value="1"/>
</dbReference>
<name>A0A8D1DZ14_PIG</name>
<evidence type="ECO:0000256" key="2">
    <source>
        <dbReference type="ARBA" id="ARBA00004604"/>
    </source>
</evidence>
<evidence type="ECO:0000313" key="19">
    <source>
        <dbReference type="Proteomes" id="UP000694722"/>
    </source>
</evidence>
<dbReference type="GO" id="GO:0140933">
    <property type="term" value="F:5'-(N(7)-methylguanosine 5'-triphospho)-[mRNA] hydrolase activity"/>
    <property type="evidence" value="ECO:0007669"/>
    <property type="project" value="UniProtKB-EC"/>
</dbReference>
<dbReference type="Pfam" id="PF22327">
    <property type="entry name" value="Nudt16-like"/>
    <property type="match status" value="1"/>
</dbReference>
<dbReference type="PROSITE" id="PS51462">
    <property type="entry name" value="NUDIX"/>
    <property type="match status" value="1"/>
</dbReference>
<dbReference type="GO" id="GO:0003723">
    <property type="term" value="F:RNA binding"/>
    <property type="evidence" value="ECO:0007669"/>
    <property type="project" value="UniProtKB-KW"/>
</dbReference>
<dbReference type="GO" id="GO:0005730">
    <property type="term" value="C:nucleolus"/>
    <property type="evidence" value="ECO:0007669"/>
    <property type="project" value="UniProtKB-SubCell"/>
</dbReference>
<evidence type="ECO:0000259" key="17">
    <source>
        <dbReference type="PROSITE" id="PS51462"/>
    </source>
</evidence>
<organism evidence="18 19">
    <name type="scientific">Sus scrofa</name>
    <name type="common">Pig</name>
    <dbReference type="NCBI Taxonomy" id="9823"/>
    <lineage>
        <taxon>Eukaryota</taxon>
        <taxon>Metazoa</taxon>
        <taxon>Chordata</taxon>
        <taxon>Craniata</taxon>
        <taxon>Vertebrata</taxon>
        <taxon>Euteleostomi</taxon>
        <taxon>Mammalia</taxon>
        <taxon>Eutheria</taxon>
        <taxon>Laurasiatheria</taxon>
        <taxon>Artiodactyla</taxon>
        <taxon>Suina</taxon>
        <taxon>Suidae</taxon>
        <taxon>Sus</taxon>
    </lineage>
</organism>
<evidence type="ECO:0000256" key="5">
    <source>
        <dbReference type="ARBA" id="ARBA00023080"/>
    </source>
</evidence>
<evidence type="ECO:0000256" key="13">
    <source>
        <dbReference type="ARBA" id="ARBA00043162"/>
    </source>
</evidence>
<dbReference type="Proteomes" id="UP000694722">
    <property type="component" value="Unplaced"/>
</dbReference>
<evidence type="ECO:0000256" key="12">
    <source>
        <dbReference type="ARBA" id="ARBA00042015"/>
    </source>
</evidence>
<comment type="catalytic activity">
    <reaction evidence="14">
        <text>a 5'-end (N(7)-methyl 5'-triphosphoguanosine)-ribonucleoside in mRNA + H2O = N(7)-methyl-GDP + a 5'-end phospho-ribonucleoside in mRNA + 2 H(+)</text>
        <dbReference type="Rhea" id="RHEA:67484"/>
        <dbReference type="Rhea" id="RHEA-COMP:15692"/>
        <dbReference type="Rhea" id="RHEA-COMP:17167"/>
        <dbReference type="ChEBI" id="CHEBI:15377"/>
        <dbReference type="ChEBI" id="CHEBI:15378"/>
        <dbReference type="ChEBI" id="CHEBI:63714"/>
        <dbReference type="ChEBI" id="CHEBI:138282"/>
        <dbReference type="ChEBI" id="CHEBI:156461"/>
        <dbReference type="EC" id="3.6.1.62"/>
    </reaction>
    <physiologicalReaction direction="left-to-right" evidence="14">
        <dbReference type="Rhea" id="RHEA:67485"/>
    </physiologicalReaction>
</comment>
<keyword evidence="6" id="KW-0539">Nucleus</keyword>
<dbReference type="Proteomes" id="UP000694723">
    <property type="component" value="Unplaced"/>
</dbReference>
<dbReference type="Ensembl" id="ENSSSCT00040035430.1">
    <property type="protein sequence ID" value="ENSSSCP00040014692.1"/>
    <property type="gene ID" value="ENSSSCG00040026490.1"/>
</dbReference>
<dbReference type="GO" id="GO:1990003">
    <property type="term" value="F:IDP phosphatase activity"/>
    <property type="evidence" value="ECO:0007669"/>
    <property type="project" value="UniProtKB-EC"/>
</dbReference>
<evidence type="ECO:0000256" key="1">
    <source>
        <dbReference type="ARBA" id="ARBA00001941"/>
    </source>
</evidence>
<evidence type="ECO:0000313" key="18">
    <source>
        <dbReference type="Ensembl" id="ENSSSCP00040014692.1"/>
    </source>
</evidence>
<evidence type="ECO:0000256" key="3">
    <source>
        <dbReference type="ARBA" id="ARBA00004642"/>
    </source>
</evidence>
<dbReference type="AlphaFoldDB" id="A0A8D1DZ14"/>
<dbReference type="SUPFAM" id="SSF55811">
    <property type="entry name" value="Nudix"/>
    <property type="match status" value="1"/>
</dbReference>
<dbReference type="GO" id="GO:0005654">
    <property type="term" value="C:nucleoplasm"/>
    <property type="evidence" value="ECO:0007669"/>
    <property type="project" value="UniProtKB-SubCell"/>
</dbReference>
<keyword evidence="5" id="KW-0546">Nucleotide metabolism</keyword>